<feature type="compositionally biased region" description="Low complexity" evidence="3">
    <location>
        <begin position="2788"/>
        <end position="2799"/>
    </location>
</feature>
<keyword evidence="1 2" id="KW-0175">Coiled coil</keyword>
<feature type="compositionally biased region" description="Polar residues" evidence="3">
    <location>
        <begin position="648"/>
        <end position="657"/>
    </location>
</feature>
<feature type="compositionally biased region" description="Basic and acidic residues" evidence="3">
    <location>
        <begin position="1621"/>
        <end position="1635"/>
    </location>
</feature>
<feature type="compositionally biased region" description="Basic and acidic residues" evidence="3">
    <location>
        <begin position="1035"/>
        <end position="1056"/>
    </location>
</feature>
<feature type="region of interest" description="Disordered" evidence="3">
    <location>
        <begin position="615"/>
        <end position="733"/>
    </location>
</feature>
<feature type="compositionally biased region" description="Polar residues" evidence="3">
    <location>
        <begin position="2807"/>
        <end position="2816"/>
    </location>
</feature>
<sequence>MEAAEEIVDENPWNTDARTDRDSTHQTDKSEDQGEQEKVLSIDKVTVEKIVLESAGSREVLLTKNETSLKRKLSIKSEPGKSAFSRSKTNESADSRKFRVSLPGDILAPNSTDICNDAPSKENTESTTTEKRIKPVKLSKSPSIGSIAISLKNLTPTKISRKDWRKDELVADRSENKRKNEPSGKIKEKEERDKDTKEDKDNEIEEIDAKNRLEKSQTNIEVLQQNLNTKIDANTAQKYKKKLLESRENRALKLSDAEPGQEKLASRITFDEEFLQKHNLDKRLKIEEYGLLDVNRESVSTVEEESDSRKRPIYSEKVLEVEKRWSGEFLKNQLDRHSSESSKSSYVEELGSVSSRESEDYDPQTPLFDQRKRRPEFERSIDLPGNRTCEEILADSTLSTVDSDSCLEDRIKSLDEDIREKENERIENDSDNVEVDRRKEIELGASNLWNESVYLLSKEFWNPRNETAKSFTEQPRIESEKISSSTNTDSVDFALVRESCKTDGYANLIREFTMEAGTSSRTKKEEKQKKKLGLRRLLPGFFSPKDSRKDYKKKESKERKRPDDRHFARYQQNGNYTRSPDTMNLNEDIKRNVKLDNSLNGSIIEERLDEIKRELFPDQGPITSTPDHLARDEDHEGLLRDRSGAPRSYTTDSSLSSIAPDERWNERNAQLGISPDIRKFEQRQKREEFSQRCGQRYGQLERKHSLQEPNHASRPPYFFQRNHAPSGRISAPPSERYLVRPRAIHPMDRPLPAIPHSRTELANYENYLEEQEERQEQIARYGKNAYDKPPEYLNEPGLYENDNPPGLILKSVSAQVKITRQPIVNQNHRAPLVGRSPKYLSSGSSQKSGDYGDSSCTPNSSQKSEFSPSSSKSGEYYLHSPRNSGSPNGREFDEEDSRQEGIYENEKSPSRSSTRCMDERIYDETPASPSPCQENLANAKQLDRSIEDSLDKRVSPSQRTRSRGERPVSPRENLANEKREDERQAGEANNREESNRGPTSPSGSQGKPISPFGSRQRLPASRRAQPNEQILIASPKRETTCETRIPRPSNDSRRCAIESPVHMTNTPRKLVNVNSVDQRNQDSSPNKDATMTKGTAAANGDFNTEIPRPEPIYGYKSQRNAVVSSPRIHSPENINHRSDNVNRNDGDDRVAWVQAHTSSPQASPQQPSEARTSPLKEVQPNTQKSVHLTESGSKENHHHREQTHHSQNAVASRQVEIQLARNANRVGVEEQSVSQQQESRPETMYVQKICEPMYGQRGTSSINSGPLSPSKQKTRQHLEAFYWQQKALEAHRKSLASPVSASSRQMARKIDLPEVREAVYWQQLKKLDEEQQRRIYEQNLMEESSYCKKNPVRTSTPRQTAIRSPTSVAMPVAHGNPASWSAGNLRCSKSNPIGKPPLMQSQKGQNQPVLIVRPQQAIRDRRDLVPSTPLDPARQEAQRSKSASPHFHRGEGQVVPRKLEVSSIYEQEANDVDGKTVAPPPIFKRGSLIGGECVEYGTAGGAKRVSFSNQSAVGQDLASGSWPTKHGTAPEPPTRRHRSEDSVSDSDSVFLHQERRDVNCLDGTEYDADRPLPPLPKDVASGARSVSIAGPGPARSVAYNEVRWNNGNDPRRAVSPQRVLQQKEEEWNSDGKGRQSNDIGGSGRGEGEAGSNEVATGRRGGSGGGVGSGVGGGGGGGGSVLGVGGGGSVGGGSGSRSGSGGGGRSRDEPRRHTLGGDHQPSLHHQQFNAAQQLHPLHPHHLPPPHGQYGTPPTRHTTMDLEMGTKSRQRKSPLPRGYPPPSSTMLFDDDPGIMSEVETSSTGFRRGGKQRSSLPVVRTPSKTLERPLGNDRPAIELGASCCCLAARCPCRTFLTKRCVSVDDSLGLVFLQYRNETKRALLPNEITSIDTVKALFVRSFPKQLTMEYLDSPHVKVYIHDSNKDMFYELEDLRSHLRDIRDRSVLRLFESTDGVTGMPGPLGIPGTGTGLPPHWEDQSYFSEPEFDSEYQHQHIHKSKTAKNSTSGNSGYYVGGSSTLPRGGQLMRAYSPAASSVVGGPNATPTQPKPLATPDGWIGGGGVPPAKPLRSYQCGKSPLGSLGGSARFSRDSSVSLYSIADRLHGESGYMSSPERGGGVGSGTGRYPPGPYSAGSSYEDPYYSQYSGTVTPVIDEEASGWCSDTELLEESYSLYGVKPPGRPPSGPPRSPFPPGAPPPLPSGGQSYDATRIRVEHMERQLANLTGLVQKALTHAPHTSPSPRDYLQVPAGRDPYARGPGAGDEFDKHSSSSSASLPVSQPAVTDDSYLRTDVKPPKLGKDKSVSFEKSVSFSDEPPDMNSPKQHSPQHAADTKPTKPAIKSSTLPRMSSQERDRHKPTPPPKPAALVAGQYVYRDMALTPEMYNQLRGLQKKAKDLRQEVRNLRRMSQAQAHTIRETILDTFITIRTMLLSCGDAAWDAEKIRLSREEDLYRQEMLRLVKDLTELENTVEELRGNVINRKTRVNMSDVENMALIMSKSSKTVADLKVRFPSLQEGMKGLLSSEMEMVVRAEKFLKEEPERLESALKRCKKLTSTLVTLKRLASVQEQRLPNAAASVDAEETPPITPTSAQHSKAAAPVPAERTVVGSASVIGGGPHPHEPPATHQQRPENALDALLDELQTFSRPSSQLGHAQGSSTMLSELGRSGSRGEAVGASTVVTTGRPPCISDIGRKGSVDSSSGTLLPSGGTLAPTAGPPNAGGTLRRLHSYPSSSDTDTSPPIARLQVSLQEQPSLPTLPQGFVPGQKPPVPERNAELLQLASARRVPPPPPPRTSSRSPLASPTSPQLPPRNHSYNLQSANATLRRPPARGTLPVKEGKPPMALPTEQPVATLESTAPSPVLHNNSTSSQSSAVLSTSNSSSCESVNSQEGLQSKKGRQEQLEQRHQELLRKQKALQEQYARLQQLQRNTAGLTTIPPAPPDLLKKTGSESNLLAKMGLGLSTASSGSLTSLTAAKQPSVTQEVVSVDGVHARQEESNDQQRMANCNVASNVIATTSSGESNGSQTAIVACNTSAASVSAVASTTCSTASTTATTTTSKIYETDIL</sequence>
<evidence type="ECO:0000313" key="6">
    <source>
        <dbReference type="RefSeq" id="XP_033360830.1"/>
    </source>
</evidence>
<feature type="compositionally biased region" description="Polar residues" evidence="3">
    <location>
        <begin position="839"/>
        <end position="859"/>
    </location>
</feature>
<dbReference type="GeneID" id="117239422"/>
<evidence type="ECO:0000256" key="1">
    <source>
        <dbReference type="ARBA" id="ARBA00023054"/>
    </source>
</evidence>
<feature type="coiled-coil region" evidence="2">
    <location>
        <begin position="2451"/>
        <end position="2478"/>
    </location>
</feature>
<feature type="region of interest" description="Disordered" evidence="3">
    <location>
        <begin position="1515"/>
        <end position="1721"/>
    </location>
</feature>
<dbReference type="InterPro" id="IPR022782">
    <property type="entry name" value="AIP3-like_C"/>
</dbReference>
<gene>
    <name evidence="6" type="primary">LOC117239422</name>
</gene>
<feature type="compositionally biased region" description="Basic and acidic residues" evidence="3">
    <location>
        <begin position="88"/>
        <end position="97"/>
    </location>
</feature>
<dbReference type="Gene3D" id="1.20.58.1540">
    <property type="entry name" value="Actin interacting protein 3, C-terminal domain"/>
    <property type="match status" value="1"/>
</dbReference>
<feature type="region of interest" description="Disordered" evidence="3">
    <location>
        <begin position="2568"/>
        <end position="2594"/>
    </location>
</feature>
<feature type="region of interest" description="Disordered" evidence="3">
    <location>
        <begin position="68"/>
        <end position="218"/>
    </location>
</feature>
<dbReference type="KEGG" id="bvk:117239422"/>
<feature type="compositionally biased region" description="Basic and acidic residues" evidence="3">
    <location>
        <begin position="898"/>
        <end position="909"/>
    </location>
</feature>
<feature type="region of interest" description="Disordered" evidence="3">
    <location>
        <begin position="334"/>
        <end position="376"/>
    </location>
</feature>
<dbReference type="InterPro" id="IPR051825">
    <property type="entry name" value="SRCIN1"/>
</dbReference>
<dbReference type="PANTHER" id="PTHR22741">
    <property type="entry name" value="P140CAP/SNIP-RELATED"/>
    <property type="match status" value="1"/>
</dbReference>
<feature type="compositionally biased region" description="Basic and acidic residues" evidence="3">
    <location>
        <begin position="962"/>
        <end position="995"/>
    </location>
</feature>
<dbReference type="GO" id="GO:0005737">
    <property type="term" value="C:cytoplasm"/>
    <property type="evidence" value="ECO:0007669"/>
    <property type="project" value="TreeGrafter"/>
</dbReference>
<dbReference type="Proteomes" id="UP000504631">
    <property type="component" value="Unplaced"/>
</dbReference>
<protein>
    <submittedName>
        <fullName evidence="6">Uncharacterized protein LOC117239422 isoform X1</fullName>
    </submittedName>
</protein>
<feature type="compositionally biased region" description="Basic and acidic residues" evidence="3">
    <location>
        <begin position="2891"/>
        <end position="2901"/>
    </location>
</feature>
<feature type="compositionally biased region" description="Low complexity" evidence="3">
    <location>
        <begin position="2725"/>
        <end position="2734"/>
    </location>
</feature>
<feature type="region of interest" description="Disordered" evidence="3">
    <location>
        <begin position="1735"/>
        <end position="1790"/>
    </location>
</feature>
<feature type="compositionally biased region" description="Basic and acidic residues" evidence="3">
    <location>
        <begin position="2282"/>
        <end position="2300"/>
    </location>
</feature>
<feature type="compositionally biased region" description="Low complexity" evidence="3">
    <location>
        <begin position="860"/>
        <end position="873"/>
    </location>
</feature>
<feature type="compositionally biased region" description="Basic and acidic residues" evidence="3">
    <location>
        <begin position="1704"/>
        <end position="1715"/>
    </location>
</feature>
<feature type="compositionally biased region" description="Gly residues" evidence="3">
    <location>
        <begin position="1658"/>
        <end position="1703"/>
    </location>
</feature>
<feature type="compositionally biased region" description="Polar residues" evidence="3">
    <location>
        <begin position="996"/>
        <end position="1007"/>
    </location>
</feature>
<evidence type="ECO:0000313" key="5">
    <source>
        <dbReference type="Proteomes" id="UP000504631"/>
    </source>
</evidence>
<keyword evidence="5" id="KW-1185">Reference proteome</keyword>
<feature type="compositionally biased region" description="Low complexity" evidence="3">
    <location>
        <begin position="2858"/>
        <end position="2882"/>
    </location>
</feature>
<feature type="compositionally biased region" description="Basic and acidic residues" evidence="3">
    <location>
        <begin position="628"/>
        <end position="644"/>
    </location>
</feature>
<feature type="domain" description="Actin interacting protein 3-like C-terminal" evidence="4">
    <location>
        <begin position="1868"/>
        <end position="1945"/>
    </location>
</feature>
<feature type="region of interest" description="Disordered" evidence="3">
    <location>
        <begin position="2102"/>
        <end position="2128"/>
    </location>
</feature>
<feature type="region of interest" description="Disordered" evidence="3">
    <location>
        <begin position="2229"/>
        <end position="2361"/>
    </location>
</feature>
<feature type="compositionally biased region" description="Basic and acidic residues" evidence="3">
    <location>
        <begin position="1134"/>
        <end position="1150"/>
    </location>
</feature>
<feature type="region of interest" description="Disordered" evidence="3">
    <location>
        <begin position="1417"/>
        <end position="1455"/>
    </location>
</feature>
<name>A0A6J3L6C7_9HYME</name>
<feature type="compositionally biased region" description="Low complexity" evidence="3">
    <location>
        <begin position="1158"/>
        <end position="1168"/>
    </location>
</feature>
<feature type="region of interest" description="Disordered" evidence="3">
    <location>
        <begin position="2640"/>
        <end position="2734"/>
    </location>
</feature>
<feature type="compositionally biased region" description="Pro residues" evidence="3">
    <location>
        <begin position="2175"/>
        <end position="2196"/>
    </location>
</feature>
<feature type="region of interest" description="Disordered" evidence="3">
    <location>
        <begin position="2169"/>
        <end position="2202"/>
    </location>
</feature>
<dbReference type="Pfam" id="PF03915">
    <property type="entry name" value="AIP3"/>
    <property type="match status" value="2"/>
</dbReference>
<feature type="compositionally biased region" description="Low complexity" evidence="3">
    <location>
        <begin position="2693"/>
        <end position="2708"/>
    </location>
</feature>
<feature type="compositionally biased region" description="Basic and acidic residues" evidence="3">
    <location>
        <begin position="160"/>
        <end position="200"/>
    </location>
</feature>
<organism evidence="5 6">
    <name type="scientific">Bombus vosnesenskii</name>
    <dbReference type="NCBI Taxonomy" id="207650"/>
    <lineage>
        <taxon>Eukaryota</taxon>
        <taxon>Metazoa</taxon>
        <taxon>Ecdysozoa</taxon>
        <taxon>Arthropoda</taxon>
        <taxon>Hexapoda</taxon>
        <taxon>Insecta</taxon>
        <taxon>Pterygota</taxon>
        <taxon>Neoptera</taxon>
        <taxon>Endopterygota</taxon>
        <taxon>Hymenoptera</taxon>
        <taxon>Apocrita</taxon>
        <taxon>Aculeata</taxon>
        <taxon>Apoidea</taxon>
        <taxon>Anthophila</taxon>
        <taxon>Apidae</taxon>
        <taxon>Bombus</taxon>
        <taxon>Pyrobombus</taxon>
    </lineage>
</organism>
<evidence type="ECO:0000259" key="4">
    <source>
        <dbReference type="Pfam" id="PF03915"/>
    </source>
</evidence>
<evidence type="ECO:0000256" key="3">
    <source>
        <dbReference type="SAM" id="MobiDB-lite"/>
    </source>
</evidence>
<feature type="region of interest" description="Disordered" evidence="3">
    <location>
        <begin position="1"/>
        <end position="37"/>
    </location>
</feature>
<feature type="compositionally biased region" description="Basic and acidic residues" evidence="3">
    <location>
        <begin position="17"/>
        <end position="37"/>
    </location>
</feature>
<feature type="compositionally biased region" description="Basic and acidic residues" evidence="3">
    <location>
        <begin position="119"/>
        <end position="133"/>
    </location>
</feature>
<feature type="compositionally biased region" description="Polar residues" evidence="3">
    <location>
        <begin position="2640"/>
        <end position="2655"/>
    </location>
</feature>
<dbReference type="RefSeq" id="XP_033360830.1">
    <property type="nucleotide sequence ID" value="XM_033504939.1"/>
</dbReference>
<feature type="domain" description="Actin interacting protein 3-like C-terminal" evidence="4">
    <location>
        <begin position="2342"/>
        <end position="2566"/>
    </location>
</feature>
<proteinExistence type="predicted"/>
<feature type="compositionally biased region" description="Basic and acidic residues" evidence="3">
    <location>
        <begin position="941"/>
        <end position="954"/>
    </location>
</feature>
<feature type="region of interest" description="Disordered" evidence="3">
    <location>
        <begin position="2776"/>
        <end position="2901"/>
    </location>
</feature>
<accession>A0A6J3L6C7</accession>
<feature type="region of interest" description="Disordered" evidence="3">
    <location>
        <begin position="539"/>
        <end position="565"/>
    </location>
</feature>
<feature type="compositionally biased region" description="Polar residues" evidence="3">
    <location>
        <begin position="1062"/>
        <end position="1093"/>
    </location>
</feature>
<dbReference type="PANTHER" id="PTHR22741:SF10">
    <property type="entry name" value="COILED-COIL DOMAIN-CONTAINING PROTEIN CG32809"/>
    <property type="match status" value="1"/>
</dbReference>
<evidence type="ECO:0000256" key="2">
    <source>
        <dbReference type="SAM" id="Coils"/>
    </source>
</evidence>
<feature type="compositionally biased region" description="Basic and acidic residues" evidence="3">
    <location>
        <begin position="676"/>
        <end position="690"/>
    </location>
</feature>
<reference evidence="6" key="1">
    <citation type="submission" date="2025-08" db="UniProtKB">
        <authorList>
            <consortium name="RefSeq"/>
        </authorList>
    </citation>
    <scope>IDENTIFICATION</scope>
    <source>
        <tissue evidence="6">Muscle</tissue>
    </source>
</reference>
<feature type="compositionally biased region" description="Polar residues" evidence="3">
    <location>
        <begin position="1179"/>
        <end position="1191"/>
    </location>
</feature>
<feature type="compositionally biased region" description="Basic and acidic residues" evidence="3">
    <location>
        <begin position="545"/>
        <end position="565"/>
    </location>
</feature>
<feature type="region of interest" description="Disordered" evidence="3">
    <location>
        <begin position="820"/>
        <end position="1210"/>
    </location>
</feature>